<feature type="chain" id="PRO_5044978929" description="Peptidyl-prolyl cis-trans isomerase" evidence="5">
    <location>
        <begin position="23"/>
        <end position="224"/>
    </location>
</feature>
<protein>
    <recommendedName>
        <fullName evidence="5">Peptidyl-prolyl cis-trans isomerase</fullName>
        <shortName evidence="5">PPIase</shortName>
        <ecNumber evidence="5">5.2.1.8</ecNumber>
    </recommendedName>
</protein>
<evidence type="ECO:0000256" key="1">
    <source>
        <dbReference type="ARBA" id="ARBA00000971"/>
    </source>
</evidence>
<dbReference type="CDD" id="cd00317">
    <property type="entry name" value="cyclophilin"/>
    <property type="match status" value="1"/>
</dbReference>
<sequence length="224" mass="24239">MMKRKFARYSFVMLSILLLAIAAVGCGSKSKNESALQQTATASGATAKQWSEMPEMSIDPKKSYTATFHTSKGDFKVELFADEAPTTVNNFVFLAKQKFYEGITFHRIIETFMIQTGDPNGDGSGGPGYHIPDELGSDLKYEVGTVAMARTRAPDSGGSQFFICTGDDAANLNQTPDYAIFGKVIEGMDTVMAIAKSPVEMSASGEISKPVDKITINSIDIEEK</sequence>
<dbReference type="GO" id="GO:0016853">
    <property type="term" value="F:isomerase activity"/>
    <property type="evidence" value="ECO:0007669"/>
    <property type="project" value="UniProtKB-KW"/>
</dbReference>
<name>A0ABR8MSG3_9BACL</name>
<dbReference type="PANTHER" id="PTHR45625:SF4">
    <property type="entry name" value="PEPTIDYLPROLYL ISOMERASE DOMAIN AND WD REPEAT-CONTAINING PROTEIN 1"/>
    <property type="match status" value="1"/>
</dbReference>
<dbReference type="InterPro" id="IPR002130">
    <property type="entry name" value="Cyclophilin-type_PPIase_dom"/>
</dbReference>
<dbReference type="InterPro" id="IPR044666">
    <property type="entry name" value="Cyclophilin_A-like"/>
</dbReference>
<accession>A0ABR8MSG3</accession>
<evidence type="ECO:0000256" key="4">
    <source>
        <dbReference type="ARBA" id="ARBA00023235"/>
    </source>
</evidence>
<feature type="domain" description="PPIase cyclophilin-type" evidence="6">
    <location>
        <begin position="73"/>
        <end position="221"/>
    </location>
</feature>
<evidence type="ECO:0000313" key="7">
    <source>
        <dbReference type="EMBL" id="MBD3918920.1"/>
    </source>
</evidence>
<keyword evidence="3 5" id="KW-0697">Rotamase</keyword>
<keyword evidence="8" id="KW-1185">Reference proteome</keyword>
<keyword evidence="5" id="KW-0732">Signal</keyword>
<dbReference type="Gene3D" id="2.40.100.10">
    <property type="entry name" value="Cyclophilin-like"/>
    <property type="match status" value="1"/>
</dbReference>
<dbReference type="EC" id="5.2.1.8" evidence="5"/>
<proteinExistence type="inferred from homology"/>
<evidence type="ECO:0000259" key="6">
    <source>
        <dbReference type="PROSITE" id="PS50072"/>
    </source>
</evidence>
<comment type="caution">
    <text evidence="7">The sequence shown here is derived from an EMBL/GenBank/DDBJ whole genome shotgun (WGS) entry which is preliminary data.</text>
</comment>
<evidence type="ECO:0000256" key="5">
    <source>
        <dbReference type="RuleBase" id="RU363019"/>
    </source>
</evidence>
<dbReference type="InterPro" id="IPR029000">
    <property type="entry name" value="Cyclophilin-like_dom_sf"/>
</dbReference>
<dbReference type="PANTHER" id="PTHR45625">
    <property type="entry name" value="PEPTIDYL-PROLYL CIS-TRANS ISOMERASE-RELATED"/>
    <property type="match status" value="1"/>
</dbReference>
<evidence type="ECO:0000256" key="2">
    <source>
        <dbReference type="ARBA" id="ARBA00002388"/>
    </source>
</evidence>
<dbReference type="EMBL" id="JACXZA010000002">
    <property type="protein sequence ID" value="MBD3918920.1"/>
    <property type="molecule type" value="Genomic_DNA"/>
</dbReference>
<gene>
    <name evidence="7" type="ORF">H8B09_09165</name>
</gene>
<keyword evidence="4 5" id="KW-0413">Isomerase</keyword>
<reference evidence="7 8" key="1">
    <citation type="submission" date="2020-09" db="EMBL/GenBank/DDBJ databases">
        <title>Paenibacillus sp. strain PR3 16S rRNA gene Genome sequencing and assembly.</title>
        <authorList>
            <person name="Kim J."/>
        </authorList>
    </citation>
    <scope>NUCLEOTIDE SEQUENCE [LARGE SCALE GENOMIC DNA]</scope>
    <source>
        <strain evidence="7 8">PR3</strain>
    </source>
</reference>
<comment type="function">
    <text evidence="2 5">PPIases accelerate the folding of proteins. It catalyzes the cis-trans isomerization of proline imidic peptide bonds in oligopeptides.</text>
</comment>
<comment type="similarity">
    <text evidence="5">Belongs to the cyclophilin-type PPIase family.</text>
</comment>
<dbReference type="Pfam" id="PF00160">
    <property type="entry name" value="Pro_isomerase"/>
    <property type="match status" value="1"/>
</dbReference>
<dbReference type="SUPFAM" id="SSF50891">
    <property type="entry name" value="Cyclophilin-like"/>
    <property type="match status" value="1"/>
</dbReference>
<evidence type="ECO:0000256" key="3">
    <source>
        <dbReference type="ARBA" id="ARBA00023110"/>
    </source>
</evidence>
<dbReference type="Proteomes" id="UP000609346">
    <property type="component" value="Unassembled WGS sequence"/>
</dbReference>
<dbReference type="PROSITE" id="PS50072">
    <property type="entry name" value="CSA_PPIASE_2"/>
    <property type="match status" value="1"/>
</dbReference>
<dbReference type="PRINTS" id="PR00153">
    <property type="entry name" value="CSAPPISMRASE"/>
</dbReference>
<comment type="catalytic activity">
    <reaction evidence="1 5">
        <text>[protein]-peptidylproline (omega=180) = [protein]-peptidylproline (omega=0)</text>
        <dbReference type="Rhea" id="RHEA:16237"/>
        <dbReference type="Rhea" id="RHEA-COMP:10747"/>
        <dbReference type="Rhea" id="RHEA-COMP:10748"/>
        <dbReference type="ChEBI" id="CHEBI:83833"/>
        <dbReference type="ChEBI" id="CHEBI:83834"/>
        <dbReference type="EC" id="5.2.1.8"/>
    </reaction>
</comment>
<dbReference type="PROSITE" id="PS51257">
    <property type="entry name" value="PROKAR_LIPOPROTEIN"/>
    <property type="match status" value="1"/>
</dbReference>
<feature type="signal peptide" evidence="5">
    <location>
        <begin position="1"/>
        <end position="22"/>
    </location>
</feature>
<evidence type="ECO:0000313" key="8">
    <source>
        <dbReference type="Proteomes" id="UP000609346"/>
    </source>
</evidence>
<dbReference type="RefSeq" id="WP_191203208.1">
    <property type="nucleotide sequence ID" value="NZ_JACXZA010000002.1"/>
</dbReference>
<organism evidence="7 8">
    <name type="scientific">Paenibacillus terricola</name>
    <dbReference type="NCBI Taxonomy" id="2763503"/>
    <lineage>
        <taxon>Bacteria</taxon>
        <taxon>Bacillati</taxon>
        <taxon>Bacillota</taxon>
        <taxon>Bacilli</taxon>
        <taxon>Bacillales</taxon>
        <taxon>Paenibacillaceae</taxon>
        <taxon>Paenibacillus</taxon>
    </lineage>
</organism>